<dbReference type="Proteomes" id="UP000815325">
    <property type="component" value="Unassembled WGS sequence"/>
</dbReference>
<feature type="domain" description="AB hydrolase-1" evidence="7">
    <location>
        <begin position="109"/>
        <end position="171"/>
    </location>
</feature>
<feature type="region of interest" description="Disordered" evidence="6">
    <location>
        <begin position="176"/>
        <end position="284"/>
    </location>
</feature>
<feature type="compositionally biased region" description="Low complexity" evidence="6">
    <location>
        <begin position="382"/>
        <end position="441"/>
    </location>
</feature>
<reference evidence="8" key="1">
    <citation type="submission" date="2017-08" db="EMBL/GenBank/DDBJ databases">
        <authorList>
            <person name="Polle J.E."/>
            <person name="Barry K."/>
            <person name="Cushman J."/>
            <person name="Schmutz J."/>
            <person name="Tran D."/>
            <person name="Hathwaick L.T."/>
            <person name="Yim W.C."/>
            <person name="Jenkins J."/>
            <person name="Mckie-Krisberg Z.M."/>
            <person name="Prochnik S."/>
            <person name="Lindquist E."/>
            <person name="Dockter R.B."/>
            <person name="Adam C."/>
            <person name="Molina H."/>
            <person name="Bunkerborg J."/>
            <person name="Jin E."/>
            <person name="Buchheim M."/>
            <person name="Magnuson J."/>
        </authorList>
    </citation>
    <scope>NUCLEOTIDE SEQUENCE</scope>
    <source>
        <strain evidence="8">CCAP 19/18</strain>
    </source>
</reference>
<dbReference type="GO" id="GO:0016787">
    <property type="term" value="F:hydrolase activity"/>
    <property type="evidence" value="ECO:0007669"/>
    <property type="project" value="UniProtKB-KW"/>
</dbReference>
<dbReference type="EMBL" id="MU069975">
    <property type="protein sequence ID" value="KAF5831118.1"/>
    <property type="molecule type" value="Genomic_DNA"/>
</dbReference>
<dbReference type="PANTHER" id="PTHR14189:SF0">
    <property type="entry name" value="PROTEIN PHOSPHATASE METHYLESTERASE 1"/>
    <property type="match status" value="1"/>
</dbReference>
<dbReference type="SUPFAM" id="SSF53474">
    <property type="entry name" value="alpha/beta-Hydrolases"/>
    <property type="match status" value="1"/>
</dbReference>
<sequence>MHPPQPPKHKDDLRKKALSSILANSPQAGSSLVQQQKEAEEEVVQDEEEEEEEGDTFPVECDLNFPQRQSKLLVPKLATWEQYWDHRLDLWLPERNGRFSVYMAGSSGPVVLCCHGGGYTGLSWSLVARQLKDKYRVVAPDLRGHGLTTTDNDKDMSKETFAADIVAIWRHLFGESSSSSSGNNSGTQGGAQQQGEPQQQQHQQQAQTAPPHTASSQEHPPPFPNPNQTTALVHGPGTSAPAGTFSQPQQAIPSPPQSSPAAAAEAAASSAPPSPSPPPTLLVGHSMGGAAATWAASTREIKNLAGLIVVDVVEGTALAALPSMIGILCRRPKHFASREAAVTWALKSGMCKSREAAAISVPAQIRFQPQQQQQQQGGGQPDGQQQELEVQGQGEDQGQQQQNPQQDGQQQETQQQLQQQQQQETQQGTQPQQQQQQQGPGTWVWRTDLAATQPFWHGWYSGLSDAFLKVPGPKMLMLAGTDRLDKPLTIGQMQGKFQLVLLPMAGHAVHEDEAAAAANHIRTFLQRFRVGEPPLVVPRPSTGLKPVLPIIAGPIHKP</sequence>
<keyword evidence="9" id="KW-1185">Reference proteome</keyword>
<feature type="region of interest" description="Disordered" evidence="6">
    <location>
        <begin position="1"/>
        <end position="57"/>
    </location>
</feature>
<dbReference type="InterPro" id="IPR029058">
    <property type="entry name" value="AB_hydrolase_fold"/>
</dbReference>
<evidence type="ECO:0000256" key="6">
    <source>
        <dbReference type="SAM" id="MobiDB-lite"/>
    </source>
</evidence>
<evidence type="ECO:0000256" key="3">
    <source>
        <dbReference type="ARBA" id="ARBA00022487"/>
    </source>
</evidence>
<feature type="compositionally biased region" description="Polar residues" evidence="6">
    <location>
        <begin position="21"/>
        <end position="32"/>
    </location>
</feature>
<organism evidence="8 9">
    <name type="scientific">Dunaliella salina</name>
    <name type="common">Green alga</name>
    <name type="synonym">Protococcus salinus</name>
    <dbReference type="NCBI Taxonomy" id="3046"/>
    <lineage>
        <taxon>Eukaryota</taxon>
        <taxon>Viridiplantae</taxon>
        <taxon>Chlorophyta</taxon>
        <taxon>core chlorophytes</taxon>
        <taxon>Chlorophyceae</taxon>
        <taxon>CS clade</taxon>
        <taxon>Chlamydomonadales</taxon>
        <taxon>Dunaliellaceae</taxon>
        <taxon>Dunaliella</taxon>
    </lineage>
</organism>
<evidence type="ECO:0000256" key="2">
    <source>
        <dbReference type="ARBA" id="ARBA00013111"/>
    </source>
</evidence>
<dbReference type="InterPro" id="IPR016812">
    <property type="entry name" value="PPase_methylesterase_euk"/>
</dbReference>
<keyword evidence="3" id="KW-0719">Serine esterase</keyword>
<feature type="domain" description="AB hydrolase-1" evidence="7">
    <location>
        <begin position="278"/>
        <end position="513"/>
    </location>
</feature>
<accession>A0ABQ7G932</accession>
<keyword evidence="4 8" id="KW-0378">Hydrolase</keyword>
<dbReference type="InterPro" id="IPR000073">
    <property type="entry name" value="AB_hydrolase_1"/>
</dbReference>
<evidence type="ECO:0000313" key="8">
    <source>
        <dbReference type="EMBL" id="KAF5831118.1"/>
    </source>
</evidence>
<feature type="compositionally biased region" description="Low complexity" evidence="6">
    <location>
        <begin position="176"/>
        <end position="215"/>
    </location>
</feature>
<dbReference type="Pfam" id="PF00561">
    <property type="entry name" value="Abhydrolase_1"/>
    <property type="match status" value="2"/>
</dbReference>
<feature type="compositionally biased region" description="Acidic residues" evidence="6">
    <location>
        <begin position="39"/>
        <end position="55"/>
    </location>
</feature>
<name>A0ABQ7G932_DUNSA</name>
<gene>
    <name evidence="8" type="ORF">DUNSADRAFT_13605</name>
</gene>
<comment type="similarity">
    <text evidence="1">Belongs to the AB hydrolase superfamily.</text>
</comment>
<dbReference type="PANTHER" id="PTHR14189">
    <property type="entry name" value="PROTEIN PHOSPHATASE METHYLESTERASE-1 RELATED"/>
    <property type="match status" value="1"/>
</dbReference>
<evidence type="ECO:0000256" key="4">
    <source>
        <dbReference type="ARBA" id="ARBA00022801"/>
    </source>
</evidence>
<protein>
    <recommendedName>
        <fullName evidence="2">protein phosphatase methylesterase-1</fullName>
        <ecNumber evidence="2">3.1.1.89</ecNumber>
    </recommendedName>
</protein>
<evidence type="ECO:0000256" key="5">
    <source>
        <dbReference type="ARBA" id="ARBA00049203"/>
    </source>
</evidence>
<evidence type="ECO:0000313" key="9">
    <source>
        <dbReference type="Proteomes" id="UP000815325"/>
    </source>
</evidence>
<dbReference type="Gene3D" id="3.40.50.1820">
    <property type="entry name" value="alpha/beta hydrolase"/>
    <property type="match status" value="1"/>
</dbReference>
<dbReference type="EC" id="3.1.1.89" evidence="2"/>
<evidence type="ECO:0000259" key="7">
    <source>
        <dbReference type="Pfam" id="PF00561"/>
    </source>
</evidence>
<comment type="catalytic activity">
    <reaction evidence="5">
        <text>[phosphatase 2A protein]-C-terminal L-leucine methyl ester + H2O = [phosphatase 2A protein]-C-terminal L-leucine + methanol + H(+)</text>
        <dbReference type="Rhea" id="RHEA:48548"/>
        <dbReference type="Rhea" id="RHEA-COMP:12134"/>
        <dbReference type="Rhea" id="RHEA-COMP:12135"/>
        <dbReference type="ChEBI" id="CHEBI:15377"/>
        <dbReference type="ChEBI" id="CHEBI:15378"/>
        <dbReference type="ChEBI" id="CHEBI:17790"/>
        <dbReference type="ChEBI" id="CHEBI:90516"/>
        <dbReference type="ChEBI" id="CHEBI:90517"/>
        <dbReference type="EC" id="3.1.1.89"/>
    </reaction>
</comment>
<evidence type="ECO:0000256" key="1">
    <source>
        <dbReference type="ARBA" id="ARBA00008645"/>
    </source>
</evidence>
<proteinExistence type="inferred from homology"/>
<comment type="caution">
    <text evidence="8">The sequence shown here is derived from an EMBL/GenBank/DDBJ whole genome shotgun (WGS) entry which is preliminary data.</text>
</comment>
<feature type="compositionally biased region" description="Low complexity" evidence="6">
    <location>
        <begin position="259"/>
        <end position="271"/>
    </location>
</feature>
<feature type="region of interest" description="Disordered" evidence="6">
    <location>
        <begin position="367"/>
        <end position="441"/>
    </location>
</feature>